<protein>
    <submittedName>
        <fullName evidence="2">Uncharacterized protein</fullName>
    </submittedName>
</protein>
<dbReference type="Proteomes" id="UP001234178">
    <property type="component" value="Unassembled WGS sequence"/>
</dbReference>
<keyword evidence="3" id="KW-1185">Reference proteome</keyword>
<comment type="caution">
    <text evidence="2">The sequence shown here is derived from an EMBL/GenBank/DDBJ whole genome shotgun (WGS) entry which is preliminary data.</text>
</comment>
<evidence type="ECO:0000313" key="2">
    <source>
        <dbReference type="EMBL" id="KAK4027745.1"/>
    </source>
</evidence>
<evidence type="ECO:0000256" key="1">
    <source>
        <dbReference type="SAM" id="MobiDB-lite"/>
    </source>
</evidence>
<dbReference type="EMBL" id="JAOYFB010000038">
    <property type="protein sequence ID" value="KAK4027745.1"/>
    <property type="molecule type" value="Genomic_DNA"/>
</dbReference>
<accession>A0ABR0ARP9</accession>
<evidence type="ECO:0000313" key="3">
    <source>
        <dbReference type="Proteomes" id="UP001234178"/>
    </source>
</evidence>
<organism evidence="2 3">
    <name type="scientific">Daphnia magna</name>
    <dbReference type="NCBI Taxonomy" id="35525"/>
    <lineage>
        <taxon>Eukaryota</taxon>
        <taxon>Metazoa</taxon>
        <taxon>Ecdysozoa</taxon>
        <taxon>Arthropoda</taxon>
        <taxon>Crustacea</taxon>
        <taxon>Branchiopoda</taxon>
        <taxon>Diplostraca</taxon>
        <taxon>Cladocera</taxon>
        <taxon>Anomopoda</taxon>
        <taxon>Daphniidae</taxon>
        <taxon>Daphnia</taxon>
    </lineage>
</organism>
<gene>
    <name evidence="2" type="ORF">OUZ56_016792</name>
</gene>
<name>A0ABR0ARP9_9CRUS</name>
<proteinExistence type="predicted"/>
<sequence>MNSKSTVRFCLADILVTESEDMPTLMNKFVNELTTSIFTEEYLKTHKKSSKGGKPGFIPRAVMNQKHLEKI</sequence>
<reference evidence="2 3" key="1">
    <citation type="journal article" date="2023" name="Nucleic Acids Res.">
        <title>The hologenome of Daphnia magna reveals possible DNA methylation and microbiome-mediated evolution of the host genome.</title>
        <authorList>
            <person name="Chaturvedi A."/>
            <person name="Li X."/>
            <person name="Dhandapani V."/>
            <person name="Marshall H."/>
            <person name="Kissane S."/>
            <person name="Cuenca-Cambronero M."/>
            <person name="Asole G."/>
            <person name="Calvet F."/>
            <person name="Ruiz-Romero M."/>
            <person name="Marangio P."/>
            <person name="Guigo R."/>
            <person name="Rago D."/>
            <person name="Mirbahai L."/>
            <person name="Eastwood N."/>
            <person name="Colbourne J.K."/>
            <person name="Zhou J."/>
            <person name="Mallon E."/>
            <person name="Orsini L."/>
        </authorList>
    </citation>
    <scope>NUCLEOTIDE SEQUENCE [LARGE SCALE GENOMIC DNA]</scope>
    <source>
        <strain evidence="2">LRV0_1</strain>
    </source>
</reference>
<feature type="region of interest" description="Disordered" evidence="1">
    <location>
        <begin position="47"/>
        <end position="71"/>
    </location>
</feature>